<keyword evidence="5 6" id="KW-0961">Cell wall biogenesis/degradation</keyword>
<keyword evidence="3 6" id="KW-0133">Cell shape</keyword>
<keyword evidence="4 6" id="KW-0573">Peptidoglycan synthesis</keyword>
<feature type="chain" id="PRO_5045046467" evidence="7">
    <location>
        <begin position="34"/>
        <end position="451"/>
    </location>
</feature>
<evidence type="ECO:0000313" key="9">
    <source>
        <dbReference type="EMBL" id="MBC8563091.1"/>
    </source>
</evidence>
<evidence type="ECO:0000256" key="4">
    <source>
        <dbReference type="ARBA" id="ARBA00022984"/>
    </source>
</evidence>
<dbReference type="EMBL" id="JACRSX010000015">
    <property type="protein sequence ID" value="MBC8563091.1"/>
    <property type="molecule type" value="Genomic_DNA"/>
</dbReference>
<reference evidence="9 10" key="1">
    <citation type="submission" date="2020-08" db="EMBL/GenBank/DDBJ databases">
        <title>Genome public.</title>
        <authorList>
            <person name="Liu C."/>
            <person name="Sun Q."/>
        </authorList>
    </citation>
    <scope>NUCLEOTIDE SEQUENCE [LARGE SCALE GENOMIC DNA]</scope>
    <source>
        <strain evidence="9 10">NSJ-37</strain>
    </source>
</reference>
<protein>
    <submittedName>
        <fullName evidence="9">L,D-transpeptidase family protein</fullName>
    </submittedName>
</protein>
<dbReference type="Pfam" id="PF03734">
    <property type="entry name" value="YkuD"/>
    <property type="match status" value="1"/>
</dbReference>
<dbReference type="InterPro" id="IPR050979">
    <property type="entry name" value="LD-transpeptidase"/>
</dbReference>
<evidence type="ECO:0000256" key="1">
    <source>
        <dbReference type="ARBA" id="ARBA00004752"/>
    </source>
</evidence>
<evidence type="ECO:0000256" key="7">
    <source>
        <dbReference type="SAM" id="SignalP"/>
    </source>
</evidence>
<dbReference type="CDD" id="cd16913">
    <property type="entry name" value="YkuD_like"/>
    <property type="match status" value="1"/>
</dbReference>
<keyword evidence="7" id="KW-0732">Signal</keyword>
<evidence type="ECO:0000256" key="3">
    <source>
        <dbReference type="ARBA" id="ARBA00022960"/>
    </source>
</evidence>
<proteinExistence type="predicted"/>
<dbReference type="InterPro" id="IPR038063">
    <property type="entry name" value="Transpep_catalytic_dom"/>
</dbReference>
<dbReference type="Proteomes" id="UP000606193">
    <property type="component" value="Unassembled WGS sequence"/>
</dbReference>
<keyword evidence="10" id="KW-1185">Reference proteome</keyword>
<comment type="pathway">
    <text evidence="1 6">Cell wall biogenesis; peptidoglycan biosynthesis.</text>
</comment>
<accession>A0ABR7N386</accession>
<feature type="signal peptide" evidence="7">
    <location>
        <begin position="1"/>
        <end position="33"/>
    </location>
</feature>
<evidence type="ECO:0000256" key="2">
    <source>
        <dbReference type="ARBA" id="ARBA00022679"/>
    </source>
</evidence>
<dbReference type="SUPFAM" id="SSF141523">
    <property type="entry name" value="L,D-transpeptidase catalytic domain-like"/>
    <property type="match status" value="1"/>
</dbReference>
<feature type="domain" description="L,D-TPase catalytic" evidence="8">
    <location>
        <begin position="37"/>
        <end position="160"/>
    </location>
</feature>
<name>A0ABR7N386_9FIRM</name>
<organism evidence="9 10">
    <name type="scientific">Jutongia huaianensis</name>
    <dbReference type="NCBI Taxonomy" id="2763668"/>
    <lineage>
        <taxon>Bacteria</taxon>
        <taxon>Bacillati</taxon>
        <taxon>Bacillota</taxon>
        <taxon>Clostridia</taxon>
        <taxon>Lachnospirales</taxon>
        <taxon>Lachnospiraceae</taxon>
        <taxon>Jutongia</taxon>
    </lineage>
</organism>
<dbReference type="InterPro" id="IPR005490">
    <property type="entry name" value="LD_TPept_cat_dom"/>
</dbReference>
<evidence type="ECO:0000256" key="5">
    <source>
        <dbReference type="ARBA" id="ARBA00023316"/>
    </source>
</evidence>
<evidence type="ECO:0000256" key="6">
    <source>
        <dbReference type="PROSITE-ProRule" id="PRU01373"/>
    </source>
</evidence>
<dbReference type="InterPro" id="IPR013783">
    <property type="entry name" value="Ig-like_fold"/>
</dbReference>
<dbReference type="PANTHER" id="PTHR30582">
    <property type="entry name" value="L,D-TRANSPEPTIDASE"/>
    <property type="match status" value="1"/>
</dbReference>
<evidence type="ECO:0000313" key="10">
    <source>
        <dbReference type="Proteomes" id="UP000606193"/>
    </source>
</evidence>
<feature type="active site" description="Proton donor/acceptor" evidence="6">
    <location>
        <position position="108"/>
    </location>
</feature>
<comment type="caution">
    <text evidence="9">The sequence shown here is derived from an EMBL/GenBank/DDBJ whole genome shotgun (WGS) entry which is preliminary data.</text>
</comment>
<evidence type="ECO:0000259" key="8">
    <source>
        <dbReference type="PROSITE" id="PS52029"/>
    </source>
</evidence>
<dbReference type="PANTHER" id="PTHR30582:SF2">
    <property type="entry name" value="L,D-TRANSPEPTIDASE YCIB-RELATED"/>
    <property type="match status" value="1"/>
</dbReference>
<dbReference type="PROSITE" id="PS52029">
    <property type="entry name" value="LD_TPASE"/>
    <property type="match status" value="1"/>
</dbReference>
<dbReference type="Gene3D" id="2.60.40.10">
    <property type="entry name" value="Immunoglobulins"/>
    <property type="match status" value="1"/>
</dbReference>
<gene>
    <name evidence="9" type="ORF">H8704_10705</name>
</gene>
<dbReference type="RefSeq" id="WP_249298261.1">
    <property type="nucleotide sequence ID" value="NZ_JACRSX010000015.1"/>
</dbReference>
<sequence length="451" mass="48987">MKSNNSIARRILVMVLTVAVCVTMLGNSSRVSAASAYQIKINKQQNCVTIYKSGANGKYKPVKAMVCSTGYATPVGTFPLGEKMRWHTLMGPCYGQYCTRIHGGILFHSVWYYKQTPSSLSASAYNKLGVTASHGCVRLSVADAKWIYDNVPSGSPVTVYNSSNPGPLGKPSAIKLPYSSTWDPTDVWSSGNPWNKKKPSISGTKNQTVPYNGTYSAKKGVTAKNTTGYDATSRLKVSVRYHGADVKKVDTKKPGVYKVIYKLRDEIGRKVQKIVKVKVTSSLPAPKISNAQDIYVKSADQLTRGRALKNVTITQKGKKLARKYIKVIFKKQKKGVYKVTYKAQNASDLTEVSVKAYVDSQAPEITGVTDGGTYPVDSSVHVNEKYARSLIGVSDNVSALKTSDVQVKITNQADGSYHVIYEVQDQAGNKTKVTIHLTVSAAQPATGAAVQ</sequence>
<dbReference type="Gene3D" id="2.40.440.10">
    <property type="entry name" value="L,D-transpeptidase catalytic domain-like"/>
    <property type="match status" value="1"/>
</dbReference>
<feature type="active site" description="Nucleophile" evidence="6">
    <location>
        <position position="136"/>
    </location>
</feature>
<keyword evidence="2" id="KW-0808">Transferase</keyword>